<dbReference type="Pfam" id="PF03364">
    <property type="entry name" value="Polyketide_cyc"/>
    <property type="match status" value="1"/>
</dbReference>
<dbReference type="InterPro" id="IPR005031">
    <property type="entry name" value="COQ10_START"/>
</dbReference>
<feature type="domain" description="Coenzyme Q-binding protein COQ10 START" evidence="1">
    <location>
        <begin position="23"/>
        <end position="133"/>
    </location>
</feature>
<evidence type="ECO:0000313" key="2">
    <source>
        <dbReference type="EMBL" id="MFC4961646.1"/>
    </source>
</evidence>
<proteinExistence type="predicted"/>
<comment type="caution">
    <text evidence="2">The sequence shown here is derived from an EMBL/GenBank/DDBJ whole genome shotgun (WGS) entry which is preliminary data.</text>
</comment>
<dbReference type="EMBL" id="JBHSIZ010000053">
    <property type="protein sequence ID" value="MFC4961646.1"/>
    <property type="molecule type" value="Genomic_DNA"/>
</dbReference>
<name>A0ABV9UWQ3_9ACTN</name>
<dbReference type="RefSeq" id="WP_344379363.1">
    <property type="nucleotide sequence ID" value="NZ_BAAASQ010000027.1"/>
</dbReference>
<dbReference type="Gene3D" id="3.30.530.20">
    <property type="match status" value="1"/>
</dbReference>
<dbReference type="Proteomes" id="UP001595834">
    <property type="component" value="Unassembled WGS sequence"/>
</dbReference>
<keyword evidence="3" id="KW-1185">Reference proteome</keyword>
<dbReference type="InterPro" id="IPR023393">
    <property type="entry name" value="START-like_dom_sf"/>
</dbReference>
<sequence>MKATQPMRDVRVAVELPDTSAITAFETVQRFDLYPQHSPVVRNVKVQGDRSDWDVYFRNGILRWTESDEPDPDQLVIKFRQLEGDFDSFHGVWRIVPQSGGGCLVDFRATFDFGIPSLAGILEPVAERVIKDTIGTVLSRLFAPAAAVVS</sequence>
<gene>
    <name evidence="2" type="ORF">ACFPFX_35730</name>
</gene>
<accession>A0ABV9UWQ3</accession>
<protein>
    <submittedName>
        <fullName evidence="2">Type II toxin-antitoxin system RatA family toxin</fullName>
    </submittedName>
</protein>
<evidence type="ECO:0000259" key="1">
    <source>
        <dbReference type="Pfam" id="PF03364"/>
    </source>
</evidence>
<reference evidence="3" key="1">
    <citation type="journal article" date="2019" name="Int. J. Syst. Evol. Microbiol.">
        <title>The Global Catalogue of Microorganisms (GCM) 10K type strain sequencing project: providing services to taxonomists for standard genome sequencing and annotation.</title>
        <authorList>
            <consortium name="The Broad Institute Genomics Platform"/>
            <consortium name="The Broad Institute Genome Sequencing Center for Infectious Disease"/>
            <person name="Wu L."/>
            <person name="Ma J."/>
        </authorList>
    </citation>
    <scope>NUCLEOTIDE SEQUENCE [LARGE SCALE GENOMIC DNA]</scope>
    <source>
        <strain evidence="3">CCM 7224</strain>
    </source>
</reference>
<organism evidence="2 3">
    <name type="scientific">Streptomyces mauvecolor</name>
    <dbReference type="NCBI Taxonomy" id="58345"/>
    <lineage>
        <taxon>Bacteria</taxon>
        <taxon>Bacillati</taxon>
        <taxon>Actinomycetota</taxon>
        <taxon>Actinomycetes</taxon>
        <taxon>Kitasatosporales</taxon>
        <taxon>Streptomycetaceae</taxon>
        <taxon>Streptomyces</taxon>
    </lineage>
</organism>
<evidence type="ECO:0000313" key="3">
    <source>
        <dbReference type="Proteomes" id="UP001595834"/>
    </source>
</evidence>
<dbReference type="SUPFAM" id="SSF55961">
    <property type="entry name" value="Bet v1-like"/>
    <property type="match status" value="1"/>
</dbReference>